<evidence type="ECO:0000313" key="2">
    <source>
        <dbReference type="Proteomes" id="UP000316798"/>
    </source>
</evidence>
<dbReference type="OrthoDB" id="9779968at2"/>
<protein>
    <submittedName>
        <fullName evidence="1">Uncharacterized protein</fullName>
    </submittedName>
</protein>
<proteinExistence type="predicted"/>
<evidence type="ECO:0000313" key="1">
    <source>
        <dbReference type="EMBL" id="QDL36211.1"/>
    </source>
</evidence>
<dbReference type="EMBL" id="CP035503">
    <property type="protein sequence ID" value="QDL36211.1"/>
    <property type="molecule type" value="Genomic_DNA"/>
</dbReference>
<organism evidence="1 2">
    <name type="scientific">Rhodoferax sediminis</name>
    <dbReference type="NCBI Taxonomy" id="2509614"/>
    <lineage>
        <taxon>Bacteria</taxon>
        <taxon>Pseudomonadati</taxon>
        <taxon>Pseudomonadota</taxon>
        <taxon>Betaproteobacteria</taxon>
        <taxon>Burkholderiales</taxon>
        <taxon>Comamonadaceae</taxon>
        <taxon>Rhodoferax</taxon>
    </lineage>
</organism>
<keyword evidence="2" id="KW-1185">Reference proteome</keyword>
<gene>
    <name evidence="1" type="ORF">EUB48_02040</name>
</gene>
<dbReference type="RefSeq" id="WP_142817390.1">
    <property type="nucleotide sequence ID" value="NZ_CP035503.1"/>
</dbReference>
<accession>A0A515D737</accession>
<sequence length="75" mass="7744">MLGGCTTPGVAGAPVVTAALASRVDEGFSVQGEVTREMTAQMDAASRDAMTAKGFGGEAHRIARLMSDRYNIGLI</sequence>
<name>A0A515D737_9BURK</name>
<dbReference type="KEGG" id="rhf:EUB48_02040"/>
<dbReference type="AlphaFoldDB" id="A0A515D737"/>
<reference evidence="1 2" key="1">
    <citation type="submission" date="2019-01" db="EMBL/GenBank/DDBJ databases">
        <title>Genomic insights into a novel species Rhodoferax sp.</title>
        <authorList>
            <person name="Jin L."/>
        </authorList>
    </citation>
    <scope>NUCLEOTIDE SEQUENCE [LARGE SCALE GENOMIC DNA]</scope>
    <source>
        <strain evidence="1 2">CHu59-6-5</strain>
    </source>
</reference>
<dbReference type="Proteomes" id="UP000316798">
    <property type="component" value="Chromosome"/>
</dbReference>